<accession>A0ABW7JJC9</accession>
<evidence type="ECO:0000313" key="3">
    <source>
        <dbReference type="Proteomes" id="UP001609175"/>
    </source>
</evidence>
<dbReference type="SUPFAM" id="SSF54593">
    <property type="entry name" value="Glyoxalase/Bleomycin resistance protein/Dihydroxybiphenyl dioxygenase"/>
    <property type="match status" value="1"/>
</dbReference>
<dbReference type="Pfam" id="PF00903">
    <property type="entry name" value="Glyoxalase"/>
    <property type="match status" value="1"/>
</dbReference>
<evidence type="ECO:0000259" key="1">
    <source>
        <dbReference type="PROSITE" id="PS51819"/>
    </source>
</evidence>
<sequence>MLDSGALVGFVGVSDLDRAQVFYGEQLGLTLSDERPFALVAEVAGTMLRITAVEDVAPVPYTVLGWRVPNLDSAIDGLVARGVTFTRYDGMEQDVRGAWTAPGGSRIAWFLDPDGNNLSLTEFADTI</sequence>
<feature type="domain" description="VOC" evidence="1">
    <location>
        <begin position="4"/>
        <end position="123"/>
    </location>
</feature>
<proteinExistence type="predicted"/>
<gene>
    <name evidence="2" type="ORF">ACHIPZ_03260</name>
</gene>
<reference evidence="2 3" key="1">
    <citation type="submission" date="2024-10" db="EMBL/GenBank/DDBJ databases">
        <authorList>
            <person name="Riesco R."/>
        </authorList>
    </citation>
    <scope>NUCLEOTIDE SEQUENCE [LARGE SCALE GENOMIC DNA]</scope>
    <source>
        <strain evidence="2 3">NCIMB 15449</strain>
    </source>
</reference>
<evidence type="ECO:0000313" key="2">
    <source>
        <dbReference type="EMBL" id="MFH5207241.1"/>
    </source>
</evidence>
<dbReference type="RefSeq" id="WP_395112667.1">
    <property type="nucleotide sequence ID" value="NZ_JBIMSO010000012.1"/>
</dbReference>
<dbReference type="Proteomes" id="UP001609175">
    <property type="component" value="Unassembled WGS sequence"/>
</dbReference>
<name>A0ABW7JJC9_9NOCA</name>
<comment type="caution">
    <text evidence="2">The sequence shown here is derived from an EMBL/GenBank/DDBJ whole genome shotgun (WGS) entry which is preliminary data.</text>
</comment>
<dbReference type="PROSITE" id="PS51819">
    <property type="entry name" value="VOC"/>
    <property type="match status" value="1"/>
</dbReference>
<protein>
    <submittedName>
        <fullName evidence="2">VOC family protein</fullName>
    </submittedName>
</protein>
<dbReference type="InterPro" id="IPR037523">
    <property type="entry name" value="VOC_core"/>
</dbReference>
<dbReference type="Gene3D" id="3.10.180.10">
    <property type="entry name" value="2,3-Dihydroxybiphenyl 1,2-Dioxygenase, domain 1"/>
    <property type="match status" value="1"/>
</dbReference>
<dbReference type="EMBL" id="JBIMSO010000012">
    <property type="protein sequence ID" value="MFH5207241.1"/>
    <property type="molecule type" value="Genomic_DNA"/>
</dbReference>
<dbReference type="InterPro" id="IPR004360">
    <property type="entry name" value="Glyas_Fos-R_dOase_dom"/>
</dbReference>
<organism evidence="2 3">
    <name type="scientific">Antrihabitans spumae</name>
    <dbReference type="NCBI Taxonomy" id="3373370"/>
    <lineage>
        <taxon>Bacteria</taxon>
        <taxon>Bacillati</taxon>
        <taxon>Actinomycetota</taxon>
        <taxon>Actinomycetes</taxon>
        <taxon>Mycobacteriales</taxon>
        <taxon>Nocardiaceae</taxon>
        <taxon>Antrihabitans</taxon>
    </lineage>
</organism>
<dbReference type="InterPro" id="IPR029068">
    <property type="entry name" value="Glyas_Bleomycin-R_OHBP_Dase"/>
</dbReference>